<dbReference type="Proteomes" id="UP001202328">
    <property type="component" value="Unassembled WGS sequence"/>
</dbReference>
<accession>A0AAD4XQF6</accession>
<dbReference type="Pfam" id="PF03101">
    <property type="entry name" value="FAR1"/>
    <property type="match status" value="1"/>
</dbReference>
<evidence type="ECO:0000256" key="1">
    <source>
        <dbReference type="SAM" id="MobiDB-lite"/>
    </source>
</evidence>
<feature type="compositionally biased region" description="Acidic residues" evidence="1">
    <location>
        <begin position="12"/>
        <end position="45"/>
    </location>
</feature>
<comment type="caution">
    <text evidence="3">The sequence shown here is derived from an EMBL/GenBank/DDBJ whole genome shotgun (WGS) entry which is preliminary data.</text>
</comment>
<keyword evidence="4" id="KW-1185">Reference proteome</keyword>
<feature type="non-terminal residue" evidence="3">
    <location>
        <position position="145"/>
    </location>
</feature>
<evidence type="ECO:0000259" key="2">
    <source>
        <dbReference type="Pfam" id="PF03101"/>
    </source>
</evidence>
<organism evidence="3 4">
    <name type="scientific">Papaver atlanticum</name>
    <dbReference type="NCBI Taxonomy" id="357466"/>
    <lineage>
        <taxon>Eukaryota</taxon>
        <taxon>Viridiplantae</taxon>
        <taxon>Streptophyta</taxon>
        <taxon>Embryophyta</taxon>
        <taxon>Tracheophyta</taxon>
        <taxon>Spermatophyta</taxon>
        <taxon>Magnoliopsida</taxon>
        <taxon>Ranunculales</taxon>
        <taxon>Papaveraceae</taxon>
        <taxon>Papaveroideae</taxon>
        <taxon>Papaver</taxon>
    </lineage>
</organism>
<dbReference type="InterPro" id="IPR004330">
    <property type="entry name" value="FAR1_DNA_bnd_dom"/>
</dbReference>
<dbReference type="EMBL" id="JAJJMB010006998">
    <property type="protein sequence ID" value="KAI3932604.1"/>
    <property type="molecule type" value="Genomic_DNA"/>
</dbReference>
<proteinExistence type="predicted"/>
<dbReference type="AlphaFoldDB" id="A0AAD4XQF6"/>
<evidence type="ECO:0000313" key="3">
    <source>
        <dbReference type="EMBL" id="KAI3932604.1"/>
    </source>
</evidence>
<feature type="region of interest" description="Disordered" evidence="1">
    <location>
        <begin position="1"/>
        <end position="46"/>
    </location>
</feature>
<sequence length="145" mass="16654">MHVDGENFDYITDNEDVDEDNEDFEFSGTEEVEEANEGDDDESIDNEIHAGKIFTTTREIELAYKRYGKRVGFAVRKKTHRNNEAGFIRSVSYYCNRQGKPIENKNPAKQNKTNKYGCKAGLTARLIQGDKWEVSTFDALHNHLV</sequence>
<gene>
    <name evidence="3" type="ORF">MKW98_012575</name>
</gene>
<feature type="domain" description="FAR1" evidence="2">
    <location>
        <begin position="64"/>
        <end position="143"/>
    </location>
</feature>
<evidence type="ECO:0000313" key="4">
    <source>
        <dbReference type="Proteomes" id="UP001202328"/>
    </source>
</evidence>
<protein>
    <recommendedName>
        <fullName evidence="2">FAR1 domain-containing protein</fullName>
    </recommendedName>
</protein>
<dbReference type="PANTHER" id="PTHR46328">
    <property type="entry name" value="FAR-RED IMPAIRED RESPONSIVE (FAR1) FAMILY PROTEIN-RELATED"/>
    <property type="match status" value="1"/>
</dbReference>
<dbReference type="PANTHER" id="PTHR46328:SF35">
    <property type="entry name" value="PROTEIN FAR1-RELATED SEQUENCE 5-LIKE"/>
    <property type="match status" value="1"/>
</dbReference>
<reference evidence="3" key="1">
    <citation type="submission" date="2022-04" db="EMBL/GenBank/DDBJ databases">
        <title>A functionally conserved STORR gene fusion in Papaver species that diverged 16.8 million years ago.</title>
        <authorList>
            <person name="Catania T."/>
        </authorList>
    </citation>
    <scope>NUCLEOTIDE SEQUENCE</scope>
    <source>
        <strain evidence="3">S-188037</strain>
    </source>
</reference>
<name>A0AAD4XQF6_9MAGN</name>